<dbReference type="KEGG" id="tes:BW730_04155"/>
<proteinExistence type="predicted"/>
<keyword evidence="13" id="KW-1185">Reference proteome</keyword>
<evidence type="ECO:0000256" key="7">
    <source>
        <dbReference type="ARBA" id="ARBA00023065"/>
    </source>
</evidence>
<feature type="transmembrane region" description="Helical" evidence="10">
    <location>
        <begin position="209"/>
        <end position="226"/>
    </location>
</feature>
<dbReference type="RefSeq" id="WP_077685153.1">
    <property type="nucleotide sequence ID" value="NZ_CP019606.1"/>
</dbReference>
<dbReference type="Gene3D" id="6.10.140.1330">
    <property type="match status" value="1"/>
</dbReference>
<evidence type="ECO:0000256" key="10">
    <source>
        <dbReference type="SAM" id="Phobius"/>
    </source>
</evidence>
<name>A0A1Q2CL69_9ACTN</name>
<evidence type="ECO:0000256" key="4">
    <source>
        <dbReference type="ARBA" id="ARBA00022692"/>
    </source>
</evidence>
<comment type="subcellular location">
    <subcellularLocation>
        <location evidence="1">Cell membrane</location>
        <topology evidence="1">Multi-pass membrane protein</topology>
    </subcellularLocation>
</comment>
<feature type="transmembrane region" description="Helical" evidence="10">
    <location>
        <begin position="232"/>
        <end position="250"/>
    </location>
</feature>
<evidence type="ECO:0000256" key="6">
    <source>
        <dbReference type="ARBA" id="ARBA00023053"/>
    </source>
</evidence>
<evidence type="ECO:0000313" key="13">
    <source>
        <dbReference type="Proteomes" id="UP000188145"/>
    </source>
</evidence>
<evidence type="ECO:0000313" key="12">
    <source>
        <dbReference type="EMBL" id="AQP46841.1"/>
    </source>
</evidence>
<dbReference type="EMBL" id="CP019606">
    <property type="protein sequence ID" value="AQP46841.1"/>
    <property type="molecule type" value="Genomic_DNA"/>
</dbReference>
<evidence type="ECO:0000256" key="8">
    <source>
        <dbReference type="ARBA" id="ARBA00023136"/>
    </source>
</evidence>
<dbReference type="GO" id="GO:0015385">
    <property type="term" value="F:sodium:proton antiporter activity"/>
    <property type="evidence" value="ECO:0007669"/>
    <property type="project" value="InterPro"/>
</dbReference>
<dbReference type="OrthoDB" id="57886at2"/>
<evidence type="ECO:0000259" key="11">
    <source>
        <dbReference type="Pfam" id="PF00999"/>
    </source>
</evidence>
<feature type="transmembrane region" description="Helical" evidence="10">
    <location>
        <begin position="55"/>
        <end position="72"/>
    </location>
</feature>
<keyword evidence="3" id="KW-1003">Cell membrane</keyword>
<dbReference type="Proteomes" id="UP000188145">
    <property type="component" value="Chromosome"/>
</dbReference>
<dbReference type="GO" id="GO:0015386">
    <property type="term" value="F:potassium:proton antiporter activity"/>
    <property type="evidence" value="ECO:0007669"/>
    <property type="project" value="TreeGrafter"/>
</dbReference>
<keyword evidence="9" id="KW-0739">Sodium transport</keyword>
<dbReference type="AlphaFoldDB" id="A0A1Q2CL69"/>
<dbReference type="PANTHER" id="PTHR10110">
    <property type="entry name" value="SODIUM/HYDROGEN EXCHANGER"/>
    <property type="match status" value="1"/>
</dbReference>
<dbReference type="Pfam" id="PF00999">
    <property type="entry name" value="Na_H_Exchanger"/>
    <property type="match status" value="1"/>
</dbReference>
<dbReference type="GO" id="GO:0005886">
    <property type="term" value="C:plasma membrane"/>
    <property type="evidence" value="ECO:0007669"/>
    <property type="project" value="UniProtKB-SubCell"/>
</dbReference>
<feature type="transmembrane region" description="Helical" evidence="10">
    <location>
        <begin position="271"/>
        <end position="288"/>
    </location>
</feature>
<dbReference type="PANTHER" id="PTHR10110:SF86">
    <property type="entry name" value="SODIUM_HYDROGEN EXCHANGER 7"/>
    <property type="match status" value="1"/>
</dbReference>
<accession>A0A1Q2CL69</accession>
<keyword evidence="6" id="KW-0915">Sodium</keyword>
<evidence type="ECO:0000256" key="9">
    <source>
        <dbReference type="ARBA" id="ARBA00023201"/>
    </source>
</evidence>
<keyword evidence="7" id="KW-0406">Ion transport</keyword>
<dbReference type="InterPro" id="IPR006153">
    <property type="entry name" value="Cation/H_exchanger_TM"/>
</dbReference>
<keyword evidence="2" id="KW-0813">Transport</keyword>
<keyword evidence="8 10" id="KW-0472">Membrane</keyword>
<feature type="transmembrane region" description="Helical" evidence="10">
    <location>
        <begin position="300"/>
        <end position="327"/>
    </location>
</feature>
<dbReference type="GO" id="GO:0051453">
    <property type="term" value="P:regulation of intracellular pH"/>
    <property type="evidence" value="ECO:0007669"/>
    <property type="project" value="TreeGrafter"/>
</dbReference>
<gene>
    <name evidence="12" type="ORF">BW730_04155</name>
</gene>
<keyword evidence="4 10" id="KW-0812">Transmembrane</keyword>
<sequence>MGDAALLVVAAVLVIVLVSSLAPRIGVASPVLMVLVGVGCSYIPGMPVIEIEPEWFLMIVLPPLLYSAAVAMPTMDFRRDFRTIGALSVGLVVVSALVSGLVIYWILPDIGLPTALALGAVISPPDAVAATSVGKRLGLPNRLVTILEGEGLVNDATALVLLRTALGATAGISVLGVAGDFLYAVAVGIAIGAVMGLASVWLRAKVDQPVLTTSISFVVPFASYIPAEELHASGVLAVVVAGLITGAKGAKRFTPHDRMTDRTNWRTIQHLLESGVFLLMGYQLHVLLDDVIDADLDVWHAIGLGLLATVVLIVVRVVFVVPVIASLKRSQRKGRERVHHLEDAMQRLEERDFGDDRRKGNAERFLRRRHADATFYANEGLGWRGGAVIAWSGMRGAVTLAAAQSLPHDVPNRSALMLVAFTVAIITLVGQGATLPWLIGALGVRGTSREEEARELGILLQELRESASDVLDSATLHQHDGTPFDPEVIATVRAIALAQIGDEEERDWEAAPRRFREGLELQRLIVDAEQAALLDARASGTYRSSTINRAQHLLDINAARFDGQLGAH</sequence>
<organism evidence="12 13">
    <name type="scientific">Tessaracoccus aquimaris</name>
    <dbReference type="NCBI Taxonomy" id="1332264"/>
    <lineage>
        <taxon>Bacteria</taxon>
        <taxon>Bacillati</taxon>
        <taxon>Actinomycetota</taxon>
        <taxon>Actinomycetes</taxon>
        <taxon>Propionibacteriales</taxon>
        <taxon>Propionibacteriaceae</taxon>
        <taxon>Tessaracoccus</taxon>
    </lineage>
</organism>
<evidence type="ECO:0000256" key="5">
    <source>
        <dbReference type="ARBA" id="ARBA00022989"/>
    </source>
</evidence>
<feature type="transmembrane region" description="Helical" evidence="10">
    <location>
        <begin position="84"/>
        <end position="107"/>
    </location>
</feature>
<feature type="transmembrane region" description="Helical" evidence="10">
    <location>
        <begin position="415"/>
        <end position="439"/>
    </location>
</feature>
<keyword evidence="5 10" id="KW-1133">Transmembrane helix</keyword>
<evidence type="ECO:0000256" key="3">
    <source>
        <dbReference type="ARBA" id="ARBA00022475"/>
    </source>
</evidence>
<feature type="domain" description="Cation/H+ exchanger transmembrane" evidence="11">
    <location>
        <begin position="14"/>
        <end position="438"/>
    </location>
</feature>
<feature type="transmembrane region" description="Helical" evidence="10">
    <location>
        <begin position="6"/>
        <end position="23"/>
    </location>
</feature>
<evidence type="ECO:0000256" key="1">
    <source>
        <dbReference type="ARBA" id="ARBA00004651"/>
    </source>
</evidence>
<dbReference type="InterPro" id="IPR018422">
    <property type="entry name" value="Cation/H_exchanger_CPA1"/>
</dbReference>
<dbReference type="GO" id="GO:0098719">
    <property type="term" value="P:sodium ion import across plasma membrane"/>
    <property type="evidence" value="ECO:0007669"/>
    <property type="project" value="TreeGrafter"/>
</dbReference>
<dbReference type="STRING" id="1332264.BW730_04155"/>
<protein>
    <submittedName>
        <fullName evidence="12">Peptidase</fullName>
    </submittedName>
</protein>
<evidence type="ECO:0000256" key="2">
    <source>
        <dbReference type="ARBA" id="ARBA00022448"/>
    </source>
</evidence>
<feature type="transmembrane region" description="Helical" evidence="10">
    <location>
        <begin position="30"/>
        <end position="49"/>
    </location>
</feature>
<reference evidence="13" key="1">
    <citation type="submission" date="2017-02" db="EMBL/GenBank/DDBJ databases">
        <title>Tessaracoccus aquaemaris sp. nov., isolated from the intestine of a Korean rockfish, Sebastes schlegelii, in a marine aquaculture pond.</title>
        <authorList>
            <person name="Tak E.J."/>
            <person name="Bae J.-W."/>
        </authorList>
    </citation>
    <scope>NUCLEOTIDE SEQUENCE [LARGE SCALE GENOMIC DNA]</scope>
    <source>
        <strain evidence="13">NSG39</strain>
    </source>
</reference>
<feature type="transmembrane region" description="Helical" evidence="10">
    <location>
        <begin position="181"/>
        <end position="202"/>
    </location>
</feature>